<dbReference type="GO" id="GO:0005634">
    <property type="term" value="C:nucleus"/>
    <property type="evidence" value="ECO:0007669"/>
    <property type="project" value="UniProtKB-SubCell"/>
</dbReference>
<evidence type="ECO:0000256" key="1">
    <source>
        <dbReference type="ARBA" id="ARBA00004123"/>
    </source>
</evidence>
<dbReference type="PANTHER" id="PTHR32086">
    <property type="entry name" value="FANCONI ANEMIA GROUP D2 PROTEIN"/>
    <property type="match status" value="1"/>
</dbReference>
<organism evidence="7 8">
    <name type="scientific">Gonium pectorale</name>
    <name type="common">Green alga</name>
    <dbReference type="NCBI Taxonomy" id="33097"/>
    <lineage>
        <taxon>Eukaryota</taxon>
        <taxon>Viridiplantae</taxon>
        <taxon>Chlorophyta</taxon>
        <taxon>core chlorophytes</taxon>
        <taxon>Chlorophyceae</taxon>
        <taxon>CS clade</taxon>
        <taxon>Chlamydomonadales</taxon>
        <taxon>Volvocaceae</taxon>
        <taxon>Gonium</taxon>
    </lineage>
</organism>
<keyword evidence="8" id="KW-1185">Reference proteome</keyword>
<keyword evidence="3" id="KW-0832">Ubl conjugation</keyword>
<dbReference type="GO" id="GO:0070182">
    <property type="term" value="F:DNA polymerase binding"/>
    <property type="evidence" value="ECO:0007669"/>
    <property type="project" value="TreeGrafter"/>
</dbReference>
<dbReference type="GO" id="GO:0007129">
    <property type="term" value="P:homologous chromosome pairing at meiosis"/>
    <property type="evidence" value="ECO:0007669"/>
    <property type="project" value="TreeGrafter"/>
</dbReference>
<comment type="similarity">
    <text evidence="5">Belongs to the Fanconi anemia protein FANCD2 family.</text>
</comment>
<dbReference type="AlphaFoldDB" id="A0A150GW60"/>
<feature type="region of interest" description="Disordered" evidence="6">
    <location>
        <begin position="14"/>
        <end position="33"/>
    </location>
</feature>
<dbReference type="Proteomes" id="UP000075714">
    <property type="component" value="Unassembled WGS sequence"/>
</dbReference>
<dbReference type="EMBL" id="LSYV01000007">
    <property type="protein sequence ID" value="KXZ53600.1"/>
    <property type="molecule type" value="Genomic_DNA"/>
</dbReference>
<dbReference type="GO" id="GO:0000793">
    <property type="term" value="C:condensed chromosome"/>
    <property type="evidence" value="ECO:0007669"/>
    <property type="project" value="TreeGrafter"/>
</dbReference>
<evidence type="ECO:0000256" key="3">
    <source>
        <dbReference type="ARBA" id="ARBA00022843"/>
    </source>
</evidence>
<reference evidence="8" key="1">
    <citation type="journal article" date="2016" name="Nat. Commun.">
        <title>The Gonium pectorale genome demonstrates co-option of cell cycle regulation during the evolution of multicellularity.</title>
        <authorList>
            <person name="Hanschen E.R."/>
            <person name="Marriage T.N."/>
            <person name="Ferris P.J."/>
            <person name="Hamaji T."/>
            <person name="Toyoda A."/>
            <person name="Fujiyama A."/>
            <person name="Neme R."/>
            <person name="Noguchi H."/>
            <person name="Minakuchi Y."/>
            <person name="Suzuki M."/>
            <person name="Kawai-Toyooka H."/>
            <person name="Smith D.R."/>
            <person name="Sparks H."/>
            <person name="Anderson J."/>
            <person name="Bakaric R."/>
            <person name="Luria V."/>
            <person name="Karger A."/>
            <person name="Kirschner M.W."/>
            <person name="Durand P.M."/>
            <person name="Michod R.E."/>
            <person name="Nozaki H."/>
            <person name="Olson B.J."/>
        </authorList>
    </citation>
    <scope>NUCLEOTIDE SEQUENCE [LARGE SCALE GENOMIC DNA]</scope>
    <source>
        <strain evidence="8">NIES-2863</strain>
    </source>
</reference>
<keyword evidence="4" id="KW-0539">Nucleus</keyword>
<keyword evidence="2" id="KW-1017">Isopeptide bond</keyword>
<protein>
    <submittedName>
        <fullName evidence="7">Uncharacterized protein</fullName>
    </submittedName>
</protein>
<evidence type="ECO:0000256" key="5">
    <source>
        <dbReference type="ARBA" id="ARBA00093456"/>
    </source>
</evidence>
<dbReference type="GO" id="GO:0036297">
    <property type="term" value="P:interstrand cross-link repair"/>
    <property type="evidence" value="ECO:0007669"/>
    <property type="project" value="TreeGrafter"/>
</dbReference>
<evidence type="ECO:0000256" key="6">
    <source>
        <dbReference type="SAM" id="MobiDB-lite"/>
    </source>
</evidence>
<gene>
    <name evidence="7" type="ORF">GPECTOR_6g517</name>
</gene>
<name>A0A150GW60_GONPE</name>
<dbReference type="STRING" id="33097.A0A150GW60"/>
<dbReference type="InterPro" id="IPR029448">
    <property type="entry name" value="FANCD2"/>
</dbReference>
<dbReference type="PANTHER" id="PTHR32086:SF0">
    <property type="entry name" value="FANCONI ANEMIA GROUP D2 PROTEIN"/>
    <property type="match status" value="1"/>
</dbReference>
<evidence type="ECO:0000256" key="4">
    <source>
        <dbReference type="ARBA" id="ARBA00023242"/>
    </source>
</evidence>
<evidence type="ECO:0000313" key="7">
    <source>
        <dbReference type="EMBL" id="KXZ53600.1"/>
    </source>
</evidence>
<dbReference type="GO" id="GO:1990918">
    <property type="term" value="P:double-strand break repair involved in meiotic recombination"/>
    <property type="evidence" value="ECO:0007669"/>
    <property type="project" value="TreeGrafter"/>
</dbReference>
<proteinExistence type="inferred from homology"/>
<evidence type="ECO:0000256" key="2">
    <source>
        <dbReference type="ARBA" id="ARBA00022499"/>
    </source>
</evidence>
<comment type="caution">
    <text evidence="7">The sequence shown here is derived from an EMBL/GenBank/DDBJ whole genome shotgun (WGS) entry which is preliminary data.</text>
</comment>
<accession>A0A150GW60</accession>
<sequence>MADWRSGLHDISNLNAAHGRGRSGGGKSQQAPQSDAELFIGMIEAGGVRCWGVEHGGVAGMLEVVDPRQLRRHLEGRLQSDAALRRRWLEGLQTVCEDLDTLHRALLPMALAAPPSVGSVPGSAGGMGGGGGGGSCGDSLIRCILSVACLQTPVASWLLQRLPVLVLEGGDEGGQQAQGREGEEGGAGSVPGLILSQLRWT</sequence>
<comment type="subcellular location">
    <subcellularLocation>
        <location evidence="1">Nucleus</location>
    </subcellularLocation>
</comment>
<evidence type="ECO:0000313" key="8">
    <source>
        <dbReference type="Proteomes" id="UP000075714"/>
    </source>
</evidence>
<dbReference type="GO" id="GO:0031573">
    <property type="term" value="P:mitotic intra-S DNA damage checkpoint signaling"/>
    <property type="evidence" value="ECO:0007669"/>
    <property type="project" value="TreeGrafter"/>
</dbReference>